<dbReference type="STRING" id="649747.HMPREF0083_02466"/>
<reference evidence="4 5" key="1">
    <citation type="submission" date="2013-08" db="EMBL/GenBank/DDBJ databases">
        <authorList>
            <person name="Weinstock G."/>
            <person name="Sodergren E."/>
            <person name="Wylie T."/>
            <person name="Fulton L."/>
            <person name="Fulton R."/>
            <person name="Fronick C."/>
            <person name="O'Laughlin M."/>
            <person name="Godfrey J."/>
            <person name="Miner T."/>
            <person name="Herter B."/>
            <person name="Appelbaum E."/>
            <person name="Cordes M."/>
            <person name="Lek S."/>
            <person name="Wollam A."/>
            <person name="Pepin K.H."/>
            <person name="Palsikar V.B."/>
            <person name="Mitreva M."/>
            <person name="Wilson R.K."/>
        </authorList>
    </citation>
    <scope>NUCLEOTIDE SEQUENCE [LARGE SCALE GENOMIC DNA]</scope>
    <source>
        <strain evidence="4 5">ATCC 12856</strain>
    </source>
</reference>
<evidence type="ECO:0000256" key="2">
    <source>
        <dbReference type="ARBA" id="ARBA00006573"/>
    </source>
</evidence>
<accession>U1YBH1</accession>
<comment type="subcellular location">
    <subcellularLocation>
        <location evidence="1">Spore core</location>
    </subcellularLocation>
</comment>
<dbReference type="AlphaFoldDB" id="U1YBH1"/>
<evidence type="ECO:0000313" key="5">
    <source>
        <dbReference type="Proteomes" id="UP000016511"/>
    </source>
</evidence>
<proteinExistence type="inferred from homology"/>
<dbReference type="HOGENOM" id="CLU_191960_0_0_9"/>
<dbReference type="NCBIfam" id="TIGR02861">
    <property type="entry name" value="SASP_H"/>
    <property type="match status" value="1"/>
</dbReference>
<comment type="caution">
    <text evidence="4">The sequence shown here is derived from an EMBL/GenBank/DDBJ whole genome shotgun (WGS) entry which is preliminary data.</text>
</comment>
<organism evidence="4 5">
    <name type="scientific">Aneurinibacillus aneurinilyticus ATCC 12856</name>
    <dbReference type="NCBI Taxonomy" id="649747"/>
    <lineage>
        <taxon>Bacteria</taxon>
        <taxon>Bacillati</taxon>
        <taxon>Bacillota</taxon>
        <taxon>Bacilli</taxon>
        <taxon>Bacillales</taxon>
        <taxon>Paenibacillaceae</taxon>
        <taxon>Aneurinibacillus group</taxon>
        <taxon>Aneurinibacillus</taxon>
    </lineage>
</organism>
<dbReference type="Proteomes" id="UP000016511">
    <property type="component" value="Unassembled WGS sequence"/>
</dbReference>
<dbReference type="InterPro" id="IPR012610">
    <property type="entry name" value="SASP_SspH"/>
</dbReference>
<name>U1YBH1_ANEAE</name>
<dbReference type="GO" id="GO:0042601">
    <property type="term" value="C:endospore-forming forespore"/>
    <property type="evidence" value="ECO:0007669"/>
    <property type="project" value="InterPro"/>
</dbReference>
<comment type="similarity">
    <text evidence="2">Belongs to the SspH family.</text>
</comment>
<dbReference type="Pfam" id="PF08141">
    <property type="entry name" value="SspH"/>
    <property type="match status" value="1"/>
</dbReference>
<sequence length="64" mass="7362">MAMETKRAQEILQSHEKIDVGFEGVPIWIDSVDEQSKTARIHTMENPTDRKTVALSELKELENH</sequence>
<dbReference type="GO" id="GO:0030436">
    <property type="term" value="P:asexual sporulation"/>
    <property type="evidence" value="ECO:0007669"/>
    <property type="project" value="InterPro"/>
</dbReference>
<gene>
    <name evidence="4" type="ORF">HMPREF0083_02466</name>
</gene>
<evidence type="ECO:0000313" key="4">
    <source>
        <dbReference type="EMBL" id="ERI09462.1"/>
    </source>
</evidence>
<dbReference type="PATRIC" id="fig|649747.3.peg.2233"/>
<evidence type="ECO:0000256" key="3">
    <source>
        <dbReference type="ARBA" id="ARBA00022969"/>
    </source>
</evidence>
<evidence type="ECO:0000256" key="1">
    <source>
        <dbReference type="ARBA" id="ARBA00004288"/>
    </source>
</evidence>
<dbReference type="HAMAP" id="MF_00667">
    <property type="entry name" value="SspH"/>
    <property type="match status" value="1"/>
</dbReference>
<keyword evidence="3" id="KW-0749">Sporulation</keyword>
<dbReference type="EMBL" id="AWSJ01000153">
    <property type="protein sequence ID" value="ERI09462.1"/>
    <property type="molecule type" value="Genomic_DNA"/>
</dbReference>
<keyword evidence="5" id="KW-1185">Reference proteome</keyword>
<dbReference type="GO" id="GO:0030435">
    <property type="term" value="P:sporulation resulting in formation of a cellular spore"/>
    <property type="evidence" value="ECO:0007669"/>
    <property type="project" value="UniProtKB-KW"/>
</dbReference>
<protein>
    <submittedName>
        <fullName evidence="4">Small acid-soluble spore protein, H-type</fullName>
    </submittedName>
</protein>